<evidence type="ECO:0000256" key="3">
    <source>
        <dbReference type="ARBA" id="ARBA00022598"/>
    </source>
</evidence>
<dbReference type="SUPFAM" id="SSF53623">
    <property type="entry name" value="MurD-like peptide ligases, catalytic domain"/>
    <property type="match status" value="1"/>
</dbReference>
<dbReference type="Pfam" id="PF08245">
    <property type="entry name" value="Mur_ligase_M"/>
    <property type="match status" value="1"/>
</dbReference>
<evidence type="ECO:0000256" key="10">
    <source>
        <dbReference type="PIRNR" id="PIRNR001563"/>
    </source>
</evidence>
<feature type="domain" description="Mur ligase central" evidence="12">
    <location>
        <begin position="44"/>
        <end position="263"/>
    </location>
</feature>
<dbReference type="Gene3D" id="3.90.190.20">
    <property type="entry name" value="Mur ligase, C-terminal domain"/>
    <property type="match status" value="1"/>
</dbReference>
<gene>
    <name evidence="13" type="ORF">QE109_05510</name>
</gene>
<evidence type="ECO:0000256" key="4">
    <source>
        <dbReference type="ARBA" id="ARBA00022723"/>
    </source>
</evidence>
<keyword evidence="14" id="KW-1185">Reference proteome</keyword>
<dbReference type="InterPro" id="IPR018109">
    <property type="entry name" value="Folylpolyglutamate_synth_CS"/>
</dbReference>
<keyword evidence="6 10" id="KW-0067">ATP-binding</keyword>
<keyword evidence="5 10" id="KW-0547">Nucleotide-binding</keyword>
<comment type="similarity">
    <text evidence="1 10">Belongs to the folylpolyglutamate synthase family.</text>
</comment>
<name>A0ABT6NAZ4_9FIRM</name>
<comment type="catalytic activity">
    <reaction evidence="9">
        <text>(6S)-5,6,7,8-tetrahydrofolyl-(gamma-L-Glu)(n) + L-glutamate + ATP = (6S)-5,6,7,8-tetrahydrofolyl-(gamma-L-Glu)(n+1) + ADP + phosphate + H(+)</text>
        <dbReference type="Rhea" id="RHEA:10580"/>
        <dbReference type="Rhea" id="RHEA-COMP:14738"/>
        <dbReference type="Rhea" id="RHEA-COMP:14740"/>
        <dbReference type="ChEBI" id="CHEBI:15378"/>
        <dbReference type="ChEBI" id="CHEBI:29985"/>
        <dbReference type="ChEBI" id="CHEBI:30616"/>
        <dbReference type="ChEBI" id="CHEBI:43474"/>
        <dbReference type="ChEBI" id="CHEBI:141005"/>
        <dbReference type="ChEBI" id="CHEBI:456216"/>
        <dbReference type="EC" id="6.3.2.17"/>
    </reaction>
</comment>
<dbReference type="InterPro" id="IPR004101">
    <property type="entry name" value="Mur_ligase_C"/>
</dbReference>
<evidence type="ECO:0000256" key="1">
    <source>
        <dbReference type="ARBA" id="ARBA00008276"/>
    </source>
</evidence>
<dbReference type="PANTHER" id="PTHR11136">
    <property type="entry name" value="FOLYLPOLYGLUTAMATE SYNTHASE-RELATED"/>
    <property type="match status" value="1"/>
</dbReference>
<dbReference type="InterPro" id="IPR001645">
    <property type="entry name" value="Folylpolyglutamate_synth"/>
</dbReference>
<dbReference type="PROSITE" id="PS01012">
    <property type="entry name" value="FOLYLPOLYGLU_SYNT_2"/>
    <property type="match status" value="1"/>
</dbReference>
<reference evidence="13 14" key="1">
    <citation type="submission" date="2023-04" db="EMBL/GenBank/DDBJ databases">
        <title>Fusibacter bizertensis strain WBS, isolated from littoral bottom sediments of the Arctic seas - biochemical and genomic analysis.</title>
        <authorList>
            <person name="Brioukhanov A.L."/>
        </authorList>
    </citation>
    <scope>NUCLEOTIDE SEQUENCE [LARGE SCALE GENOMIC DNA]</scope>
    <source>
        <strain evidence="13 14">WBS</strain>
    </source>
</reference>
<evidence type="ECO:0000256" key="7">
    <source>
        <dbReference type="ARBA" id="ARBA00022842"/>
    </source>
</evidence>
<sequence>MTYEEALAFIHGTYKFGSKLGLDNIKNLLERLDSPQLKLKFIHVAGTNGKGSTSSFIHSVLVKSGYKTGLYTSPFIETFNERIRVNHTLITADELAKFTLEVKVQIDNMVAEGFNHPTEFEVVTAIAMLYYVYHQCDVVVLEVGLGGRLDATNVIETPLVSVITPLAIDHTEYLGDTIEAIALEKAGIIKKGGITVSYPQTQTALEVIKSKCAEMNNQLLTVDFSSLSVIDAALGNLEFEFEDKKFSLSLFAPYQAENASVAIKTIEVLVERFGFEINGEALKEGLKMTKWIGRMEILSDDPFVIIDGAHNLHGIRGLVNSLKIIKKDYKVVGLVGILKDKDIDGMISEVAPFLDAVIITRPDNPRALSSDALKVAFENQGVTVIFNSESIQEAIKKLYEVHHNSDEKVLYLGFGSLYMIGEVRTAVLKAL</sequence>
<dbReference type="RefSeq" id="WP_281093413.1">
    <property type="nucleotide sequence ID" value="NZ_JARYZI010000003.1"/>
</dbReference>
<protein>
    <recommendedName>
        <fullName evidence="2">tetrahydrofolate synthase</fullName>
        <ecNumber evidence="2">6.3.2.17</ecNumber>
    </recommendedName>
    <alternativeName>
        <fullName evidence="8">Tetrahydrofolylpolyglutamate synthase</fullName>
    </alternativeName>
</protein>
<evidence type="ECO:0000259" key="12">
    <source>
        <dbReference type="Pfam" id="PF08245"/>
    </source>
</evidence>
<dbReference type="Gene3D" id="3.40.1190.10">
    <property type="entry name" value="Mur-like, catalytic domain"/>
    <property type="match status" value="1"/>
</dbReference>
<dbReference type="PROSITE" id="PS01011">
    <property type="entry name" value="FOLYLPOLYGLU_SYNT_1"/>
    <property type="match status" value="1"/>
</dbReference>
<dbReference type="InterPro" id="IPR013221">
    <property type="entry name" value="Mur_ligase_cen"/>
</dbReference>
<dbReference type="InterPro" id="IPR036565">
    <property type="entry name" value="Mur-like_cat_sf"/>
</dbReference>
<comment type="caution">
    <text evidence="13">The sequence shown here is derived from an EMBL/GenBank/DDBJ whole genome shotgun (WGS) entry which is preliminary data.</text>
</comment>
<evidence type="ECO:0000256" key="2">
    <source>
        <dbReference type="ARBA" id="ARBA00013025"/>
    </source>
</evidence>
<dbReference type="EC" id="6.3.2.17" evidence="2"/>
<keyword evidence="3 10" id="KW-0436">Ligase</keyword>
<proteinExistence type="inferred from homology"/>
<evidence type="ECO:0000256" key="8">
    <source>
        <dbReference type="ARBA" id="ARBA00030592"/>
    </source>
</evidence>
<dbReference type="GO" id="GO:0016874">
    <property type="term" value="F:ligase activity"/>
    <property type="evidence" value="ECO:0007669"/>
    <property type="project" value="UniProtKB-KW"/>
</dbReference>
<dbReference type="EMBL" id="JARYZI010000003">
    <property type="protein sequence ID" value="MDH8677592.1"/>
    <property type="molecule type" value="Genomic_DNA"/>
</dbReference>
<evidence type="ECO:0000259" key="11">
    <source>
        <dbReference type="Pfam" id="PF02875"/>
    </source>
</evidence>
<evidence type="ECO:0000313" key="13">
    <source>
        <dbReference type="EMBL" id="MDH8677592.1"/>
    </source>
</evidence>
<evidence type="ECO:0000256" key="6">
    <source>
        <dbReference type="ARBA" id="ARBA00022840"/>
    </source>
</evidence>
<evidence type="ECO:0000256" key="9">
    <source>
        <dbReference type="ARBA" id="ARBA00047493"/>
    </source>
</evidence>
<organism evidence="13 14">
    <name type="scientific">Fusibacter bizertensis</name>
    <dbReference type="NCBI Taxonomy" id="1488331"/>
    <lineage>
        <taxon>Bacteria</taxon>
        <taxon>Bacillati</taxon>
        <taxon>Bacillota</taxon>
        <taxon>Clostridia</taxon>
        <taxon>Eubacteriales</taxon>
        <taxon>Eubacteriales Family XII. Incertae Sedis</taxon>
        <taxon>Fusibacter</taxon>
    </lineage>
</organism>
<keyword evidence="7" id="KW-0460">Magnesium</keyword>
<dbReference type="PIRSF" id="PIRSF001563">
    <property type="entry name" value="Folylpolyglu_synth"/>
    <property type="match status" value="1"/>
</dbReference>
<accession>A0ABT6NAZ4</accession>
<dbReference type="Proteomes" id="UP001158045">
    <property type="component" value="Unassembled WGS sequence"/>
</dbReference>
<dbReference type="PANTHER" id="PTHR11136:SF0">
    <property type="entry name" value="DIHYDROFOLATE SYNTHETASE-RELATED"/>
    <property type="match status" value="1"/>
</dbReference>
<keyword evidence="4" id="KW-0479">Metal-binding</keyword>
<dbReference type="Pfam" id="PF02875">
    <property type="entry name" value="Mur_ligase_C"/>
    <property type="match status" value="1"/>
</dbReference>
<dbReference type="InterPro" id="IPR036615">
    <property type="entry name" value="Mur_ligase_C_dom_sf"/>
</dbReference>
<feature type="domain" description="Mur ligase C-terminal" evidence="11">
    <location>
        <begin position="293"/>
        <end position="413"/>
    </location>
</feature>
<evidence type="ECO:0000313" key="14">
    <source>
        <dbReference type="Proteomes" id="UP001158045"/>
    </source>
</evidence>
<dbReference type="SUPFAM" id="SSF53244">
    <property type="entry name" value="MurD-like peptide ligases, peptide-binding domain"/>
    <property type="match status" value="1"/>
</dbReference>
<evidence type="ECO:0000256" key="5">
    <source>
        <dbReference type="ARBA" id="ARBA00022741"/>
    </source>
</evidence>
<dbReference type="NCBIfam" id="TIGR01499">
    <property type="entry name" value="folC"/>
    <property type="match status" value="1"/>
</dbReference>